<dbReference type="PANTHER" id="PTHR30154:SF34">
    <property type="entry name" value="TRANSCRIPTIONAL REGULATOR AZLB"/>
    <property type="match status" value="1"/>
</dbReference>
<keyword evidence="1" id="KW-0805">Transcription regulation</keyword>
<evidence type="ECO:0000313" key="6">
    <source>
        <dbReference type="Proteomes" id="UP001501578"/>
    </source>
</evidence>
<dbReference type="Gene3D" id="1.10.10.10">
    <property type="entry name" value="Winged helix-like DNA-binding domain superfamily/Winged helix DNA-binding domain"/>
    <property type="match status" value="1"/>
</dbReference>
<sequence>MADHHRPGRRTPGDLDDVDRKIIAALCRDARVSVRALAESLHISRASAYSRLDRLTTEGLVRGFSARLDPVGIGLTTSAYVTLRIEQNSWREVSARLRRVRGILHFALTGGDFDVLALVRVPGQSELRDLVLNDLHSIPGVLSTRTHLIFDESNDDLTLGDYAS</sequence>
<keyword evidence="6" id="KW-1185">Reference proteome</keyword>
<keyword evidence="2" id="KW-0238">DNA-binding</keyword>
<protein>
    <submittedName>
        <fullName evidence="5">Lrp/AsnC family transcriptional regulator</fullName>
    </submittedName>
</protein>
<feature type="domain" description="HTH asnC-type" evidence="4">
    <location>
        <begin position="15"/>
        <end position="76"/>
    </location>
</feature>
<dbReference type="SUPFAM" id="SSF46785">
    <property type="entry name" value="Winged helix' DNA-binding domain"/>
    <property type="match status" value="1"/>
</dbReference>
<dbReference type="InterPro" id="IPR019888">
    <property type="entry name" value="Tscrpt_reg_AsnC-like"/>
</dbReference>
<organism evidence="5 6">
    <name type="scientific">Nonomuraea longicatena</name>
    <dbReference type="NCBI Taxonomy" id="83682"/>
    <lineage>
        <taxon>Bacteria</taxon>
        <taxon>Bacillati</taxon>
        <taxon>Actinomycetota</taxon>
        <taxon>Actinomycetes</taxon>
        <taxon>Streptosporangiales</taxon>
        <taxon>Streptosporangiaceae</taxon>
        <taxon>Nonomuraea</taxon>
    </lineage>
</organism>
<accession>A0ABP4BUB8</accession>
<evidence type="ECO:0000256" key="2">
    <source>
        <dbReference type="ARBA" id="ARBA00023125"/>
    </source>
</evidence>
<dbReference type="InterPro" id="IPR019887">
    <property type="entry name" value="Tscrpt_reg_AsnC/Lrp_C"/>
</dbReference>
<dbReference type="Gene3D" id="3.30.70.920">
    <property type="match status" value="1"/>
</dbReference>
<gene>
    <name evidence="5" type="ORF">GCM10009560_78600</name>
</gene>
<dbReference type="InterPro" id="IPR036390">
    <property type="entry name" value="WH_DNA-bd_sf"/>
</dbReference>
<evidence type="ECO:0000256" key="3">
    <source>
        <dbReference type="ARBA" id="ARBA00023163"/>
    </source>
</evidence>
<dbReference type="Pfam" id="PF01037">
    <property type="entry name" value="AsnC_trans_reg"/>
    <property type="match status" value="1"/>
</dbReference>
<dbReference type="Proteomes" id="UP001501578">
    <property type="component" value="Unassembled WGS sequence"/>
</dbReference>
<dbReference type="SUPFAM" id="SSF54909">
    <property type="entry name" value="Dimeric alpha+beta barrel"/>
    <property type="match status" value="1"/>
</dbReference>
<evidence type="ECO:0000313" key="5">
    <source>
        <dbReference type="EMBL" id="GAA0954584.1"/>
    </source>
</evidence>
<name>A0ABP4BUB8_9ACTN</name>
<dbReference type="InterPro" id="IPR011008">
    <property type="entry name" value="Dimeric_a/b-barrel"/>
</dbReference>
<proteinExistence type="predicted"/>
<dbReference type="PRINTS" id="PR00033">
    <property type="entry name" value="HTHASNC"/>
</dbReference>
<keyword evidence="3" id="KW-0804">Transcription</keyword>
<evidence type="ECO:0000256" key="1">
    <source>
        <dbReference type="ARBA" id="ARBA00023015"/>
    </source>
</evidence>
<reference evidence="6" key="1">
    <citation type="journal article" date="2019" name="Int. J. Syst. Evol. Microbiol.">
        <title>The Global Catalogue of Microorganisms (GCM) 10K type strain sequencing project: providing services to taxonomists for standard genome sequencing and annotation.</title>
        <authorList>
            <consortium name="The Broad Institute Genomics Platform"/>
            <consortium name="The Broad Institute Genome Sequencing Center for Infectious Disease"/>
            <person name="Wu L."/>
            <person name="Ma J."/>
        </authorList>
    </citation>
    <scope>NUCLEOTIDE SEQUENCE [LARGE SCALE GENOMIC DNA]</scope>
    <source>
        <strain evidence="6">JCM 11136</strain>
    </source>
</reference>
<dbReference type="PROSITE" id="PS50956">
    <property type="entry name" value="HTH_ASNC_2"/>
    <property type="match status" value="1"/>
</dbReference>
<dbReference type="SMART" id="SM00344">
    <property type="entry name" value="HTH_ASNC"/>
    <property type="match status" value="1"/>
</dbReference>
<evidence type="ECO:0000259" key="4">
    <source>
        <dbReference type="PROSITE" id="PS50956"/>
    </source>
</evidence>
<comment type="caution">
    <text evidence="5">The sequence shown here is derived from an EMBL/GenBank/DDBJ whole genome shotgun (WGS) entry which is preliminary data.</text>
</comment>
<dbReference type="PANTHER" id="PTHR30154">
    <property type="entry name" value="LEUCINE-RESPONSIVE REGULATORY PROTEIN"/>
    <property type="match status" value="1"/>
</dbReference>
<dbReference type="InterPro" id="IPR036388">
    <property type="entry name" value="WH-like_DNA-bd_sf"/>
</dbReference>
<dbReference type="InterPro" id="IPR000485">
    <property type="entry name" value="AsnC-type_HTH_dom"/>
</dbReference>
<dbReference type="Pfam" id="PF13412">
    <property type="entry name" value="HTH_24"/>
    <property type="match status" value="1"/>
</dbReference>
<dbReference type="EMBL" id="BAAAHQ010000070">
    <property type="protein sequence ID" value="GAA0954584.1"/>
    <property type="molecule type" value="Genomic_DNA"/>
</dbReference>